<gene>
    <name evidence="5" type="ORF">AD953_00630</name>
</gene>
<dbReference type="PATRIC" id="fig|178901.15.peg.2883"/>
<name>A0A149VIA9_9PROT</name>
<keyword evidence="3" id="KW-0233">DNA recombination</keyword>
<comment type="caution">
    <text evidence="5">The sequence shown here is derived from an EMBL/GenBank/DDBJ whole genome shotgun (WGS) entry which is preliminary data.</text>
</comment>
<dbReference type="AlphaFoldDB" id="A0A149VIA9"/>
<dbReference type="EMBL" id="LHZZ01000109">
    <property type="protein sequence ID" value="KXV79920.1"/>
    <property type="molecule type" value="Genomic_DNA"/>
</dbReference>
<reference evidence="5 6" key="1">
    <citation type="submission" date="2015-06" db="EMBL/GenBank/DDBJ databases">
        <title>Improved classification and identification of acetic acid bacteria using matrix-assisted laser desorption/ionization time-of-flight mass spectrometry; Gluconobacter nephelii and Gluconobacter uchimurae are later heterotypic synonyms of Gluconobacter japonicus and Gluconobacter oxydans, respectively.</title>
        <authorList>
            <person name="Li L."/>
            <person name="Cleenwerck I."/>
            <person name="De Vuyst L."/>
            <person name="Vandamme P."/>
        </authorList>
    </citation>
    <scope>NUCLEOTIDE SEQUENCE [LARGE SCALE GENOMIC DNA]</scope>
    <source>
        <strain evidence="5 6">LMG 1604</strain>
    </source>
</reference>
<dbReference type="NCBIfam" id="NF033587">
    <property type="entry name" value="transpos_IS6"/>
    <property type="match status" value="1"/>
</dbReference>
<dbReference type="Pfam" id="PF13610">
    <property type="entry name" value="DDE_Tnp_IS240"/>
    <property type="match status" value="1"/>
</dbReference>
<dbReference type="PANTHER" id="PTHR35528">
    <property type="entry name" value="BLL1675 PROTEIN"/>
    <property type="match status" value="1"/>
</dbReference>
<dbReference type="GO" id="GO:0006310">
    <property type="term" value="P:DNA recombination"/>
    <property type="evidence" value="ECO:0007669"/>
    <property type="project" value="UniProtKB-KW"/>
</dbReference>
<accession>A0A149VIA9</accession>
<dbReference type="PANTHER" id="PTHR35528:SF3">
    <property type="entry name" value="BLL1675 PROTEIN"/>
    <property type="match status" value="1"/>
</dbReference>
<protein>
    <submittedName>
        <fullName evidence="5">Transposase</fullName>
    </submittedName>
</protein>
<evidence type="ECO:0000256" key="1">
    <source>
        <dbReference type="ARBA" id="ARBA00022578"/>
    </source>
</evidence>
<keyword evidence="1" id="KW-0815">Transposition</keyword>
<evidence type="ECO:0000313" key="6">
    <source>
        <dbReference type="Proteomes" id="UP000075538"/>
    </source>
</evidence>
<dbReference type="GO" id="GO:0003677">
    <property type="term" value="F:DNA binding"/>
    <property type="evidence" value="ECO:0007669"/>
    <property type="project" value="UniProtKB-KW"/>
</dbReference>
<sequence length="234" mass="27590">MSKEVVSYKRHRFPREVIAHAVWLYFRFPLSFRLIEEMLLERGLIVSYETIRRWSQKFGAAFARSLRRKAARVGDIWHLDEVQIVIHGQPHWLWRAVDQDGYILDEILQSRRNTKAARRLLTRLLKKQGIRPARMVTDKLGSYGAARRKLKLTFRHLSHKGLNNRAENSHLPLRKRERVMQKFRSPGGCQRFVSVFSAVRNLFVPPASIHNALDRHIHRIRAFAQWNKATQLTA</sequence>
<evidence type="ECO:0000313" key="5">
    <source>
        <dbReference type="EMBL" id="KXV79920.1"/>
    </source>
</evidence>
<proteinExistence type="predicted"/>
<dbReference type="InterPro" id="IPR032874">
    <property type="entry name" value="DDE_dom"/>
</dbReference>
<evidence type="ECO:0000256" key="2">
    <source>
        <dbReference type="ARBA" id="ARBA00023125"/>
    </source>
</evidence>
<feature type="domain" description="DDE" evidence="4">
    <location>
        <begin position="76"/>
        <end position="203"/>
    </location>
</feature>
<dbReference type="InterPro" id="IPR052183">
    <property type="entry name" value="IS_Transposase"/>
</dbReference>
<dbReference type="GO" id="GO:0032196">
    <property type="term" value="P:transposition"/>
    <property type="evidence" value="ECO:0007669"/>
    <property type="project" value="UniProtKB-KW"/>
</dbReference>
<keyword evidence="2" id="KW-0238">DNA-binding</keyword>
<dbReference type="RefSeq" id="WP_061490015.1">
    <property type="nucleotide sequence ID" value="NZ_LHZZ01000109.1"/>
</dbReference>
<dbReference type="Proteomes" id="UP000075538">
    <property type="component" value="Unassembled WGS sequence"/>
</dbReference>
<organism evidence="5 6">
    <name type="scientific">Acetobacter malorum</name>
    <dbReference type="NCBI Taxonomy" id="178901"/>
    <lineage>
        <taxon>Bacteria</taxon>
        <taxon>Pseudomonadati</taxon>
        <taxon>Pseudomonadota</taxon>
        <taxon>Alphaproteobacteria</taxon>
        <taxon>Acetobacterales</taxon>
        <taxon>Acetobacteraceae</taxon>
        <taxon>Acetobacter</taxon>
    </lineage>
</organism>
<dbReference type="InterPro" id="IPR047930">
    <property type="entry name" value="Transpos_IS6"/>
</dbReference>
<evidence type="ECO:0000256" key="3">
    <source>
        <dbReference type="ARBA" id="ARBA00023172"/>
    </source>
</evidence>
<evidence type="ECO:0000259" key="4">
    <source>
        <dbReference type="Pfam" id="PF13610"/>
    </source>
</evidence>